<comment type="caution">
    <text evidence="2">The sequence shown here is derived from an EMBL/GenBank/DDBJ whole genome shotgun (WGS) entry which is preliminary data.</text>
</comment>
<accession>A0ABS8URC6</accession>
<reference evidence="2 3" key="1">
    <citation type="journal article" date="2021" name="BMC Genomics">
        <title>Datura genome reveals duplications of psychoactive alkaloid biosynthetic genes and high mutation rate following tissue culture.</title>
        <authorList>
            <person name="Rajewski A."/>
            <person name="Carter-House D."/>
            <person name="Stajich J."/>
            <person name="Litt A."/>
        </authorList>
    </citation>
    <scope>NUCLEOTIDE SEQUENCE [LARGE SCALE GENOMIC DNA]</scope>
    <source>
        <strain evidence="2">AR-01</strain>
    </source>
</reference>
<sequence>MRSKIEQLRNELASLKEFIEKSFAKFDKNESTPPPSEYDKQQHESSSVHFKSDYHGSLDFLLKSDFDKEYVKETLQKSDNNTVNEVGRDKNFICENDDEYICASEPIIEHSHNDILSDYDLHEDKKDGDECNLNNVITCQEKVYV</sequence>
<dbReference type="Proteomes" id="UP000823775">
    <property type="component" value="Unassembled WGS sequence"/>
</dbReference>
<organism evidence="2 3">
    <name type="scientific">Datura stramonium</name>
    <name type="common">Jimsonweed</name>
    <name type="synonym">Common thornapple</name>
    <dbReference type="NCBI Taxonomy" id="4076"/>
    <lineage>
        <taxon>Eukaryota</taxon>
        <taxon>Viridiplantae</taxon>
        <taxon>Streptophyta</taxon>
        <taxon>Embryophyta</taxon>
        <taxon>Tracheophyta</taxon>
        <taxon>Spermatophyta</taxon>
        <taxon>Magnoliopsida</taxon>
        <taxon>eudicotyledons</taxon>
        <taxon>Gunneridae</taxon>
        <taxon>Pentapetalae</taxon>
        <taxon>asterids</taxon>
        <taxon>lamiids</taxon>
        <taxon>Solanales</taxon>
        <taxon>Solanaceae</taxon>
        <taxon>Solanoideae</taxon>
        <taxon>Datureae</taxon>
        <taxon>Datura</taxon>
    </lineage>
</organism>
<evidence type="ECO:0000313" key="3">
    <source>
        <dbReference type="Proteomes" id="UP000823775"/>
    </source>
</evidence>
<gene>
    <name evidence="2" type="ORF">HAX54_019355</name>
</gene>
<dbReference type="EMBL" id="JACEIK010002351">
    <property type="protein sequence ID" value="MCD9560630.1"/>
    <property type="molecule type" value="Genomic_DNA"/>
</dbReference>
<evidence type="ECO:0000256" key="1">
    <source>
        <dbReference type="SAM" id="MobiDB-lite"/>
    </source>
</evidence>
<keyword evidence="3" id="KW-1185">Reference proteome</keyword>
<evidence type="ECO:0000313" key="2">
    <source>
        <dbReference type="EMBL" id="MCD9560630.1"/>
    </source>
</evidence>
<proteinExistence type="predicted"/>
<protein>
    <submittedName>
        <fullName evidence="2">Uncharacterized protein</fullName>
    </submittedName>
</protein>
<feature type="region of interest" description="Disordered" evidence="1">
    <location>
        <begin position="26"/>
        <end position="47"/>
    </location>
</feature>
<name>A0ABS8URC6_DATST</name>